<dbReference type="EMBL" id="CAMAPB010000033">
    <property type="protein sequence ID" value="CAH9060677.1"/>
    <property type="molecule type" value="Genomic_DNA"/>
</dbReference>
<name>A0A9W4W561_PSEHA</name>
<evidence type="ECO:0000313" key="2">
    <source>
        <dbReference type="Proteomes" id="UP001152447"/>
    </source>
</evidence>
<dbReference type="Proteomes" id="UP001152447">
    <property type="component" value="Unassembled WGS sequence"/>
</dbReference>
<evidence type="ECO:0000313" key="1">
    <source>
        <dbReference type="EMBL" id="CAH9060677.1"/>
    </source>
</evidence>
<comment type="caution">
    <text evidence="1">The sequence shown here is derived from an EMBL/GenBank/DDBJ whole genome shotgun (WGS) entry which is preliminary data.</text>
</comment>
<protein>
    <recommendedName>
        <fullName evidence="3">DUF72 domain-containing protein</fullName>
    </recommendedName>
</protein>
<dbReference type="Gene3D" id="3.20.20.410">
    <property type="entry name" value="Protein of unknown function UPF0759"/>
    <property type="match status" value="1"/>
</dbReference>
<organism evidence="1 2">
    <name type="scientific">Pseudoalteromonas haloplanktis</name>
    <name type="common">Alteromonas haloplanktis</name>
    <dbReference type="NCBI Taxonomy" id="228"/>
    <lineage>
        <taxon>Bacteria</taxon>
        <taxon>Pseudomonadati</taxon>
        <taxon>Pseudomonadota</taxon>
        <taxon>Gammaproteobacteria</taxon>
        <taxon>Alteromonadales</taxon>
        <taxon>Pseudoalteromonadaceae</taxon>
        <taxon>Pseudoalteromonas</taxon>
    </lineage>
</organism>
<dbReference type="InterPro" id="IPR002763">
    <property type="entry name" value="DUF72"/>
</dbReference>
<evidence type="ECO:0008006" key="3">
    <source>
        <dbReference type="Google" id="ProtNLM"/>
    </source>
</evidence>
<sequence>MLGRVYLSGLNLQRTVLLFVTIPALYNKAFVCMLYIGCPQWSSSAWKGNLFSRQCKNADMLSEYAQHFNSVEGNTSFYADPSPDTVLRWAASVPDEFKFTFKFHRRFSHELQLTNVQHELTNWLNLFAPLFEKTGQIMLQLPKAFAPQHLAKLAAFIDLLPKELNYGVEVRHPDFFKKGEAEIALNQLLMAHNINRIAMDTRALFAVKPTTEALIDAQLKKPHLPVHAIATGSQPMARFVIANLENDYKTFYQPWLSKVTQWLDEGKSPYVFFHTADNRQAPLLARQFCQDLGYNHNVLNPFSGEKEEAHQQALF</sequence>
<dbReference type="Pfam" id="PF01904">
    <property type="entry name" value="DUF72"/>
    <property type="match status" value="1"/>
</dbReference>
<keyword evidence="2" id="KW-1185">Reference proteome</keyword>
<dbReference type="PANTHER" id="PTHR30348">
    <property type="entry name" value="UNCHARACTERIZED PROTEIN YECE"/>
    <property type="match status" value="1"/>
</dbReference>
<gene>
    <name evidence="1" type="ORF">PSEHALCIP103_02331</name>
</gene>
<dbReference type="SUPFAM" id="SSF117396">
    <property type="entry name" value="TM1631-like"/>
    <property type="match status" value="1"/>
</dbReference>
<proteinExistence type="predicted"/>
<dbReference type="InterPro" id="IPR036520">
    <property type="entry name" value="UPF0759_sf"/>
</dbReference>
<accession>A0A9W4W561</accession>
<dbReference type="PANTHER" id="PTHR30348:SF9">
    <property type="entry name" value="UPF0759 PROTEIN YECE"/>
    <property type="match status" value="1"/>
</dbReference>
<reference evidence="1" key="1">
    <citation type="submission" date="2022-07" db="EMBL/GenBank/DDBJ databases">
        <authorList>
            <person name="Criscuolo A."/>
        </authorList>
    </citation>
    <scope>NUCLEOTIDE SEQUENCE</scope>
    <source>
        <strain evidence="1">CIP103197</strain>
    </source>
</reference>
<dbReference type="AlphaFoldDB" id="A0A9W4W561"/>